<dbReference type="OrthoDB" id="4528595at2"/>
<dbReference type="SUPFAM" id="SSF53335">
    <property type="entry name" value="S-adenosyl-L-methionine-dependent methyltransferases"/>
    <property type="match status" value="1"/>
</dbReference>
<comment type="caution">
    <text evidence="2">The sequence shown here is derived from an EMBL/GenBank/DDBJ whole genome shotgun (WGS) entry which is preliminary data.</text>
</comment>
<dbReference type="Proteomes" id="UP000054537">
    <property type="component" value="Unassembled WGS sequence"/>
</dbReference>
<organism evidence="2 3">
    <name type="scientific">Actinoplanes utahensis</name>
    <dbReference type="NCBI Taxonomy" id="1869"/>
    <lineage>
        <taxon>Bacteria</taxon>
        <taxon>Bacillati</taxon>
        <taxon>Actinomycetota</taxon>
        <taxon>Actinomycetes</taxon>
        <taxon>Micromonosporales</taxon>
        <taxon>Micromonosporaceae</taxon>
        <taxon>Actinoplanes</taxon>
    </lineage>
</organism>
<proteinExistence type="predicted"/>
<dbReference type="RefSeq" id="WP_043523619.1">
    <property type="nucleotide sequence ID" value="NZ_BAABKU010000026.1"/>
</dbReference>
<evidence type="ECO:0000313" key="2">
    <source>
        <dbReference type="EMBL" id="KHD77817.1"/>
    </source>
</evidence>
<dbReference type="eggNOG" id="COG2226">
    <property type="taxonomic scope" value="Bacteria"/>
</dbReference>
<dbReference type="EMBL" id="JRTT01000008">
    <property type="protein sequence ID" value="KHD77817.1"/>
    <property type="molecule type" value="Genomic_DNA"/>
</dbReference>
<keyword evidence="3" id="KW-1185">Reference proteome</keyword>
<gene>
    <name evidence="2" type="ORF">MB27_08460</name>
</gene>
<dbReference type="InterPro" id="IPR029063">
    <property type="entry name" value="SAM-dependent_MTases_sf"/>
</dbReference>
<dbReference type="STRING" id="1869.MB27_08460"/>
<accession>A0A0A6XCQ2</accession>
<reference evidence="2 3" key="1">
    <citation type="submission" date="2014-10" db="EMBL/GenBank/DDBJ databases">
        <title>Draft genome sequence of Actinoplanes utahensis NRRL 12052.</title>
        <authorList>
            <person name="Velasco-Bucheli B."/>
            <person name="del Cerro C."/>
            <person name="Hormigo D."/>
            <person name="Garcia J.L."/>
            <person name="Acebal C."/>
            <person name="Arroyo M."/>
            <person name="de la Mata I."/>
        </authorList>
    </citation>
    <scope>NUCLEOTIDE SEQUENCE [LARGE SCALE GENOMIC DNA]</scope>
    <source>
        <strain evidence="2 3">NRRL 12052</strain>
    </source>
</reference>
<evidence type="ECO:0000313" key="3">
    <source>
        <dbReference type="Proteomes" id="UP000054537"/>
    </source>
</evidence>
<protein>
    <recommendedName>
        <fullName evidence="1">Methyltransferase domain-containing protein</fullName>
    </recommendedName>
</protein>
<sequence>MTDEYSTSGEFLDILSRDAWTALREPVALALRGLDPVAGPLLDLGAGGGRGTLLLAELAPSAALVAVEPSLVQRAVLLARLADEPTLAQRVSVIAQRAETVDLPDAVGGVLAMNMIGHLSAVDRRRLWRRLADRMAPEVPLVVNLQPPARAEAVPDADFAAVRIGSCTYEGGGRAEPAGADAVVWHMRYGVRDQQGDLVRDVTAAYRWHVLDEETLLAEVAAVGLAAQACGMGVYRVARTVG</sequence>
<dbReference type="InterPro" id="IPR041698">
    <property type="entry name" value="Methyltransf_25"/>
</dbReference>
<dbReference type="AlphaFoldDB" id="A0A0A6XCQ2"/>
<dbReference type="Pfam" id="PF13649">
    <property type="entry name" value="Methyltransf_25"/>
    <property type="match status" value="1"/>
</dbReference>
<name>A0A0A6XCQ2_ACTUT</name>
<evidence type="ECO:0000259" key="1">
    <source>
        <dbReference type="Pfam" id="PF13649"/>
    </source>
</evidence>
<dbReference type="Gene3D" id="3.40.50.150">
    <property type="entry name" value="Vaccinia Virus protein VP39"/>
    <property type="match status" value="1"/>
</dbReference>
<feature type="domain" description="Methyltransferase" evidence="1">
    <location>
        <begin position="42"/>
        <end position="137"/>
    </location>
</feature>